<keyword evidence="1" id="KW-0472">Membrane</keyword>
<dbReference type="AlphaFoldDB" id="W1J3A4"/>
<reference evidence="2 3" key="1">
    <citation type="submission" date="2013-11" db="EMBL/GenBank/DDBJ databases">
        <title>Draft genome sequence and annotation of the entomopathogenic bacterium, Xenorhabdus cabanillasi strain JM26.</title>
        <authorList>
            <person name="Gualtieri M."/>
            <person name="Ogier J.C."/>
            <person name="Pages S."/>
            <person name="Givaudan A."/>
            <person name="Gaudriault S."/>
        </authorList>
    </citation>
    <scope>NUCLEOTIDE SEQUENCE [LARGE SCALE GENOMIC DNA]</scope>
    <source>
        <strain evidence="2 3">JM26</strain>
    </source>
</reference>
<comment type="caution">
    <text evidence="2">The sequence shown here is derived from an EMBL/GenBank/DDBJ whole genome shotgun (WGS) entry which is preliminary data.</text>
</comment>
<organism evidence="2 3">
    <name type="scientific">Xenorhabdus cabanillasii JM26</name>
    <dbReference type="NCBI Taxonomy" id="1427517"/>
    <lineage>
        <taxon>Bacteria</taxon>
        <taxon>Pseudomonadati</taxon>
        <taxon>Pseudomonadota</taxon>
        <taxon>Gammaproteobacteria</taxon>
        <taxon>Enterobacterales</taxon>
        <taxon>Morganellaceae</taxon>
        <taxon>Xenorhabdus</taxon>
    </lineage>
</organism>
<evidence type="ECO:0000313" key="2">
    <source>
        <dbReference type="EMBL" id="CDL85209.1"/>
    </source>
</evidence>
<gene>
    <name evidence="2" type="ORF">XCR1_2190003</name>
</gene>
<keyword evidence="1" id="KW-0812">Transmembrane</keyword>
<keyword evidence="1" id="KW-1133">Transmembrane helix</keyword>
<feature type="transmembrane region" description="Helical" evidence="1">
    <location>
        <begin position="31"/>
        <end position="50"/>
    </location>
</feature>
<proteinExistence type="predicted"/>
<protein>
    <submittedName>
        <fullName evidence="2">Uncharacterized protein</fullName>
    </submittedName>
</protein>
<dbReference type="EMBL" id="CBXE010000134">
    <property type="protein sequence ID" value="CDL85209.1"/>
    <property type="molecule type" value="Genomic_DNA"/>
</dbReference>
<dbReference type="Proteomes" id="UP000019197">
    <property type="component" value="Unassembled WGS sequence"/>
</dbReference>
<sequence length="55" mass="6766">MNSQSLFFQLLNGCENYILSIVQVCDFLGNYFNYFLNDYFYYICFLFFIVKHNYD</sequence>
<accession>W1J3A4</accession>
<evidence type="ECO:0000256" key="1">
    <source>
        <dbReference type="SAM" id="Phobius"/>
    </source>
</evidence>
<name>W1J3A4_9GAMM</name>
<evidence type="ECO:0000313" key="3">
    <source>
        <dbReference type="Proteomes" id="UP000019197"/>
    </source>
</evidence>